<dbReference type="EMBL" id="OOIL02002239">
    <property type="protein sequence ID" value="VFQ81437.1"/>
    <property type="molecule type" value="Genomic_DNA"/>
</dbReference>
<gene>
    <name evidence="2" type="ORF">CCAM_LOCUS23213</name>
</gene>
<protein>
    <submittedName>
        <fullName evidence="2">Uncharacterized protein</fullName>
    </submittedName>
</protein>
<feature type="compositionally biased region" description="Basic and acidic residues" evidence="1">
    <location>
        <begin position="1"/>
        <end position="11"/>
    </location>
</feature>
<feature type="compositionally biased region" description="Basic and acidic residues" evidence="1">
    <location>
        <begin position="30"/>
        <end position="47"/>
    </location>
</feature>
<sequence>MPAEELLDRSTRNGQPEETSEAGELQAVDLVDHPYVHGRLSEREKDGPLGVQPTVDVVDRSDDHGRPSERQKDMLQRDDETVDRK</sequence>
<evidence type="ECO:0000313" key="3">
    <source>
        <dbReference type="Proteomes" id="UP000595140"/>
    </source>
</evidence>
<feature type="compositionally biased region" description="Basic and acidic residues" evidence="1">
    <location>
        <begin position="57"/>
        <end position="85"/>
    </location>
</feature>
<evidence type="ECO:0000313" key="2">
    <source>
        <dbReference type="EMBL" id="VFQ81437.1"/>
    </source>
</evidence>
<reference evidence="2 3" key="1">
    <citation type="submission" date="2018-04" db="EMBL/GenBank/DDBJ databases">
        <authorList>
            <person name="Vogel A."/>
        </authorList>
    </citation>
    <scope>NUCLEOTIDE SEQUENCE [LARGE SCALE GENOMIC DNA]</scope>
</reference>
<feature type="region of interest" description="Disordered" evidence="1">
    <location>
        <begin position="1"/>
        <end position="85"/>
    </location>
</feature>
<dbReference type="AlphaFoldDB" id="A0A484LYR3"/>
<organism evidence="2 3">
    <name type="scientific">Cuscuta campestris</name>
    <dbReference type="NCBI Taxonomy" id="132261"/>
    <lineage>
        <taxon>Eukaryota</taxon>
        <taxon>Viridiplantae</taxon>
        <taxon>Streptophyta</taxon>
        <taxon>Embryophyta</taxon>
        <taxon>Tracheophyta</taxon>
        <taxon>Spermatophyta</taxon>
        <taxon>Magnoliopsida</taxon>
        <taxon>eudicotyledons</taxon>
        <taxon>Gunneridae</taxon>
        <taxon>Pentapetalae</taxon>
        <taxon>asterids</taxon>
        <taxon>lamiids</taxon>
        <taxon>Solanales</taxon>
        <taxon>Convolvulaceae</taxon>
        <taxon>Cuscuteae</taxon>
        <taxon>Cuscuta</taxon>
        <taxon>Cuscuta subgen. Grammica</taxon>
        <taxon>Cuscuta sect. Cleistogrammica</taxon>
    </lineage>
</organism>
<name>A0A484LYR3_9ASTE</name>
<proteinExistence type="predicted"/>
<accession>A0A484LYR3</accession>
<keyword evidence="3" id="KW-1185">Reference proteome</keyword>
<dbReference type="Proteomes" id="UP000595140">
    <property type="component" value="Unassembled WGS sequence"/>
</dbReference>
<evidence type="ECO:0000256" key="1">
    <source>
        <dbReference type="SAM" id="MobiDB-lite"/>
    </source>
</evidence>